<evidence type="ECO:0000256" key="1">
    <source>
        <dbReference type="SAM" id="MobiDB-lite"/>
    </source>
</evidence>
<evidence type="ECO:0000313" key="3">
    <source>
        <dbReference type="Proteomes" id="UP000015105"/>
    </source>
</evidence>
<proteinExistence type="predicted"/>
<dbReference type="AlphaFoldDB" id="A0A453PYP9"/>
<name>A0A453PYP9_AEGTS</name>
<reference evidence="2" key="3">
    <citation type="journal article" date="2017" name="Nature">
        <title>Genome sequence of the progenitor of the wheat D genome Aegilops tauschii.</title>
        <authorList>
            <person name="Luo M.C."/>
            <person name="Gu Y.Q."/>
            <person name="Puiu D."/>
            <person name="Wang H."/>
            <person name="Twardziok S.O."/>
            <person name="Deal K.R."/>
            <person name="Huo N."/>
            <person name="Zhu T."/>
            <person name="Wang L."/>
            <person name="Wang Y."/>
            <person name="McGuire P.E."/>
            <person name="Liu S."/>
            <person name="Long H."/>
            <person name="Ramasamy R.K."/>
            <person name="Rodriguez J.C."/>
            <person name="Van S.L."/>
            <person name="Yuan L."/>
            <person name="Wang Z."/>
            <person name="Xia Z."/>
            <person name="Xiao L."/>
            <person name="Anderson O.D."/>
            <person name="Ouyang S."/>
            <person name="Liang Y."/>
            <person name="Zimin A.V."/>
            <person name="Pertea G."/>
            <person name="Qi P."/>
            <person name="Bennetzen J.L."/>
            <person name="Dai X."/>
            <person name="Dawson M.W."/>
            <person name="Muller H.G."/>
            <person name="Kugler K."/>
            <person name="Rivarola-Duarte L."/>
            <person name="Spannagl M."/>
            <person name="Mayer K.F.X."/>
            <person name="Lu F.H."/>
            <person name="Bevan M.W."/>
            <person name="Leroy P."/>
            <person name="Li P."/>
            <person name="You F.M."/>
            <person name="Sun Q."/>
            <person name="Liu Z."/>
            <person name="Lyons E."/>
            <person name="Wicker T."/>
            <person name="Salzberg S.L."/>
            <person name="Devos K.M."/>
            <person name="Dvorak J."/>
        </authorList>
    </citation>
    <scope>NUCLEOTIDE SEQUENCE [LARGE SCALE GENOMIC DNA]</scope>
    <source>
        <strain evidence="2">cv. AL8/78</strain>
    </source>
</reference>
<feature type="region of interest" description="Disordered" evidence="1">
    <location>
        <begin position="1"/>
        <end position="43"/>
    </location>
</feature>
<dbReference type="Proteomes" id="UP000015105">
    <property type="component" value="Chromosome 6D"/>
</dbReference>
<organism evidence="2 3">
    <name type="scientific">Aegilops tauschii subsp. strangulata</name>
    <name type="common">Goatgrass</name>
    <dbReference type="NCBI Taxonomy" id="200361"/>
    <lineage>
        <taxon>Eukaryota</taxon>
        <taxon>Viridiplantae</taxon>
        <taxon>Streptophyta</taxon>
        <taxon>Embryophyta</taxon>
        <taxon>Tracheophyta</taxon>
        <taxon>Spermatophyta</taxon>
        <taxon>Magnoliopsida</taxon>
        <taxon>Liliopsida</taxon>
        <taxon>Poales</taxon>
        <taxon>Poaceae</taxon>
        <taxon>BOP clade</taxon>
        <taxon>Pooideae</taxon>
        <taxon>Triticodae</taxon>
        <taxon>Triticeae</taxon>
        <taxon>Triticinae</taxon>
        <taxon>Aegilops</taxon>
    </lineage>
</organism>
<evidence type="ECO:0000313" key="2">
    <source>
        <dbReference type="EnsemblPlants" id="AET6Gv20918200.23"/>
    </source>
</evidence>
<reference evidence="2" key="4">
    <citation type="submission" date="2019-03" db="UniProtKB">
        <authorList>
            <consortium name="EnsemblPlants"/>
        </authorList>
    </citation>
    <scope>IDENTIFICATION</scope>
</reference>
<protein>
    <submittedName>
        <fullName evidence="2">Uncharacterized protein</fullName>
    </submittedName>
</protein>
<sequence>PKSRAKTFPSLPRCSSKSLPPPLPKQSPFLRLPNHRRSPEGPF</sequence>
<reference evidence="2" key="5">
    <citation type="journal article" date="2021" name="G3 (Bethesda)">
        <title>Aegilops tauschii genome assembly Aet v5.0 features greater sequence contiguity and improved annotation.</title>
        <authorList>
            <person name="Wang L."/>
            <person name="Zhu T."/>
            <person name="Rodriguez J.C."/>
            <person name="Deal K.R."/>
            <person name="Dubcovsky J."/>
            <person name="McGuire P.E."/>
            <person name="Lux T."/>
            <person name="Spannagl M."/>
            <person name="Mayer K.F.X."/>
            <person name="Baldrich P."/>
            <person name="Meyers B.C."/>
            <person name="Huo N."/>
            <person name="Gu Y.Q."/>
            <person name="Zhou H."/>
            <person name="Devos K.M."/>
            <person name="Bennetzen J.L."/>
            <person name="Unver T."/>
            <person name="Budak H."/>
            <person name="Gulick P.J."/>
            <person name="Galiba G."/>
            <person name="Kalapos B."/>
            <person name="Nelson D.R."/>
            <person name="Li P."/>
            <person name="You F.M."/>
            <person name="Luo M.C."/>
            <person name="Dvorak J."/>
        </authorList>
    </citation>
    <scope>NUCLEOTIDE SEQUENCE [LARGE SCALE GENOMIC DNA]</scope>
    <source>
        <strain evidence="2">cv. AL8/78</strain>
    </source>
</reference>
<dbReference type="EnsemblPlants" id="AET6Gv20918200.23">
    <property type="protein sequence ID" value="AET6Gv20918200.23"/>
    <property type="gene ID" value="AET6Gv20918200"/>
</dbReference>
<feature type="compositionally biased region" description="Low complexity" evidence="1">
    <location>
        <begin position="9"/>
        <end position="18"/>
    </location>
</feature>
<reference evidence="3" key="2">
    <citation type="journal article" date="2017" name="Nat. Plants">
        <title>The Aegilops tauschii genome reveals multiple impacts of transposons.</title>
        <authorList>
            <person name="Zhao G."/>
            <person name="Zou C."/>
            <person name="Li K."/>
            <person name="Wang K."/>
            <person name="Li T."/>
            <person name="Gao L."/>
            <person name="Zhang X."/>
            <person name="Wang H."/>
            <person name="Yang Z."/>
            <person name="Liu X."/>
            <person name="Jiang W."/>
            <person name="Mao L."/>
            <person name="Kong X."/>
            <person name="Jiao Y."/>
            <person name="Jia J."/>
        </authorList>
    </citation>
    <scope>NUCLEOTIDE SEQUENCE [LARGE SCALE GENOMIC DNA]</scope>
    <source>
        <strain evidence="3">cv. AL8/78</strain>
    </source>
</reference>
<reference evidence="3" key="1">
    <citation type="journal article" date="2014" name="Science">
        <title>Ancient hybridizations among the ancestral genomes of bread wheat.</title>
        <authorList>
            <consortium name="International Wheat Genome Sequencing Consortium,"/>
            <person name="Marcussen T."/>
            <person name="Sandve S.R."/>
            <person name="Heier L."/>
            <person name="Spannagl M."/>
            <person name="Pfeifer M."/>
            <person name="Jakobsen K.S."/>
            <person name="Wulff B.B."/>
            <person name="Steuernagel B."/>
            <person name="Mayer K.F."/>
            <person name="Olsen O.A."/>
        </authorList>
    </citation>
    <scope>NUCLEOTIDE SEQUENCE [LARGE SCALE GENOMIC DNA]</scope>
    <source>
        <strain evidence="3">cv. AL8/78</strain>
    </source>
</reference>
<accession>A0A453PYP9</accession>
<dbReference type="Gramene" id="AET6Gv20918200.23">
    <property type="protein sequence ID" value="AET6Gv20918200.23"/>
    <property type="gene ID" value="AET6Gv20918200"/>
</dbReference>
<keyword evidence="3" id="KW-1185">Reference proteome</keyword>